<dbReference type="EMBL" id="OBMM01000013">
    <property type="protein sequence ID" value="SOC31092.1"/>
    <property type="molecule type" value="Genomic_DNA"/>
</dbReference>
<protein>
    <submittedName>
        <fullName evidence="2">Metal-dependent hydrolase, beta-lactamase superfamily II</fullName>
    </submittedName>
</protein>
<proteinExistence type="predicted"/>
<organism evidence="2 3">
    <name type="scientific">Thalassospira xiamenensis</name>
    <dbReference type="NCBI Taxonomy" id="220697"/>
    <lineage>
        <taxon>Bacteria</taxon>
        <taxon>Pseudomonadati</taxon>
        <taxon>Pseudomonadota</taxon>
        <taxon>Alphaproteobacteria</taxon>
        <taxon>Rhodospirillales</taxon>
        <taxon>Thalassospiraceae</taxon>
        <taxon>Thalassospira</taxon>
    </lineage>
</organism>
<accession>A0A285TYD9</accession>
<evidence type="ECO:0000259" key="1">
    <source>
        <dbReference type="Pfam" id="PF00753"/>
    </source>
</evidence>
<feature type="domain" description="Metallo-beta-lactamase" evidence="1">
    <location>
        <begin position="9"/>
        <end position="106"/>
    </location>
</feature>
<dbReference type="Proteomes" id="UP000219068">
    <property type="component" value="Unassembled WGS sequence"/>
</dbReference>
<dbReference type="Gene3D" id="3.60.15.10">
    <property type="entry name" value="Ribonuclease Z/Hydroxyacylglutathione hydrolase-like"/>
    <property type="match status" value="1"/>
</dbReference>
<dbReference type="PANTHER" id="PTHR30619">
    <property type="entry name" value="DNA INTERNALIZATION/COMPETENCE PROTEIN COMEC/REC2"/>
    <property type="match status" value="1"/>
</dbReference>
<evidence type="ECO:0000313" key="2">
    <source>
        <dbReference type="EMBL" id="SOC31092.1"/>
    </source>
</evidence>
<evidence type="ECO:0000313" key="3">
    <source>
        <dbReference type="Proteomes" id="UP000219068"/>
    </source>
</evidence>
<dbReference type="RefSeq" id="WP_142994640.1">
    <property type="nucleotide sequence ID" value="NZ_OBMM01000013.1"/>
</dbReference>
<name>A0A285TYD9_9PROT</name>
<reference evidence="2 3" key="1">
    <citation type="submission" date="2017-08" db="EMBL/GenBank/DDBJ databases">
        <authorList>
            <person name="de Groot N.N."/>
        </authorList>
    </citation>
    <scope>NUCLEOTIDE SEQUENCE [LARGE SCALE GENOMIC DNA]</scope>
    <source>
        <strain evidence="2 3">USBA 78</strain>
    </source>
</reference>
<dbReference type="AlphaFoldDB" id="A0A285TYD9"/>
<dbReference type="InterPro" id="IPR036866">
    <property type="entry name" value="RibonucZ/Hydroxyglut_hydro"/>
</dbReference>
<dbReference type="InterPro" id="IPR001279">
    <property type="entry name" value="Metallo-B-lactamas"/>
</dbReference>
<sequence>MNTEIHFIDVGQGNMVLIRTTNAQNYLCDCNVTSQNEGRVLAYLSSVLGNNTPIHAFICTHRDADHMRGIKKVHARFPIGKIWDSGYPGTTTNSSEYTDYMDLRRRLGYREIIRQKREDYGQTRFRYFSAKDERLLLNANAQGIVLKIEHRFNDQCRASALLTGDCDAETWRCAIMEDYAIADVKSSILMGAHHGSLSFFDDPGDSKHYYLDHIKAIAPEMTVISVGPNTHGHPDPTAFRFYTDNSSGSKQGNKVFTTQEKGTMKLVLKDDGWSLTLVGK</sequence>
<dbReference type="InterPro" id="IPR052159">
    <property type="entry name" value="Competence_DNA_uptake"/>
</dbReference>
<keyword evidence="2" id="KW-0378">Hydrolase</keyword>
<gene>
    <name evidence="2" type="ORF">SAMN05428964_1138</name>
</gene>
<dbReference type="SUPFAM" id="SSF56281">
    <property type="entry name" value="Metallo-hydrolase/oxidoreductase"/>
    <property type="match status" value="1"/>
</dbReference>
<dbReference type="Pfam" id="PF00753">
    <property type="entry name" value="Lactamase_B"/>
    <property type="match status" value="1"/>
</dbReference>
<dbReference type="GO" id="GO:0016787">
    <property type="term" value="F:hydrolase activity"/>
    <property type="evidence" value="ECO:0007669"/>
    <property type="project" value="UniProtKB-KW"/>
</dbReference>
<dbReference type="PANTHER" id="PTHR30619:SF1">
    <property type="entry name" value="RECOMBINATION PROTEIN 2"/>
    <property type="match status" value="1"/>
</dbReference>